<accession>A0ABY7V7E3</accession>
<reference evidence="1 2" key="1">
    <citation type="submission" date="2022-12" db="EMBL/GenBank/DDBJ databases">
        <title>Genome Sequence of Deinococcus aquaticus Type Strain PB314.</title>
        <authorList>
            <person name="Albert C."/>
            <person name="Hill J."/>
            <person name="Boren L."/>
            <person name="Scholz-Ng S."/>
            <person name="Fatema N."/>
            <person name="Grosso R."/>
            <person name="Soboslay E."/>
            <person name="Tuohy J."/>
        </authorList>
    </citation>
    <scope>NUCLEOTIDE SEQUENCE [LARGE SCALE GENOMIC DNA]</scope>
    <source>
        <strain evidence="1 2">PB-314</strain>
        <plasmid evidence="1 2">pDATS02</plasmid>
    </source>
</reference>
<organism evidence="1 2">
    <name type="scientific">Deinococcus aquaticus</name>
    <dbReference type="NCBI Taxonomy" id="328692"/>
    <lineage>
        <taxon>Bacteria</taxon>
        <taxon>Thermotogati</taxon>
        <taxon>Deinococcota</taxon>
        <taxon>Deinococci</taxon>
        <taxon>Deinococcales</taxon>
        <taxon>Deinococcaceae</taxon>
        <taxon>Deinococcus</taxon>
    </lineage>
</organism>
<keyword evidence="1" id="KW-0614">Plasmid</keyword>
<evidence type="ECO:0000313" key="2">
    <source>
        <dbReference type="Proteomes" id="UP001217044"/>
    </source>
</evidence>
<evidence type="ECO:0000313" key="1">
    <source>
        <dbReference type="EMBL" id="WDA60725.1"/>
    </source>
</evidence>
<dbReference type="Proteomes" id="UP001217044">
    <property type="component" value="Plasmid pDATS02"/>
</dbReference>
<keyword evidence="2" id="KW-1185">Reference proteome</keyword>
<dbReference type="EMBL" id="CP115167">
    <property type="protein sequence ID" value="WDA60725.1"/>
    <property type="molecule type" value="Genomic_DNA"/>
</dbReference>
<dbReference type="RefSeq" id="WP_273991472.1">
    <property type="nucleotide sequence ID" value="NZ_BAABQT010000016.1"/>
</dbReference>
<geneLocation type="plasmid" evidence="1 2">
    <name>pDATS02</name>
</geneLocation>
<protein>
    <submittedName>
        <fullName evidence="1">Uncharacterized protein</fullName>
    </submittedName>
</protein>
<sequence>MRPDNGILFGVQRATREISTVFLEDVLDPVLGRDYLVDASGQRITAAPAQVA</sequence>
<name>A0ABY7V7E3_9DEIO</name>
<gene>
    <name evidence="1" type="ORF">M8445_17305</name>
</gene>
<proteinExistence type="predicted"/>